<dbReference type="Proteomes" id="UP000414233">
    <property type="component" value="Unassembled WGS sequence"/>
</dbReference>
<dbReference type="GO" id="GO:0016491">
    <property type="term" value="F:oxidoreductase activity"/>
    <property type="evidence" value="ECO:0007669"/>
    <property type="project" value="UniProtKB-KW"/>
</dbReference>
<evidence type="ECO:0000313" key="3">
    <source>
        <dbReference type="EMBL" id="VVD72998.1"/>
    </source>
</evidence>
<feature type="binding site" evidence="1">
    <location>
        <position position="445"/>
    </location>
    <ligand>
        <name>Mg(2+)</name>
        <dbReference type="ChEBI" id="CHEBI:18420"/>
    </ligand>
</feature>
<sequence length="629" mass="68698">MKTSIATVSLSGMLPSKLTAIAAAGFDGFELFENDLLYFDGAPGTVRSMACDLGLEIYLYQPFRDFEGVSAAQLQQNLERARRKFDVMHALGVGTMLVCSNVSPQVIRDDALAIDQLGALAELARQSDVRIAYEALAWGAYVNSYKHAWHLVQAVGSPYLGLGLDSFHTLSIGDDLDMLAQIPGDKLAFMQVADAPVRKMDVLEWSRHYRCLPGQGELDVTGFVATALAAGYCGPLSLEIFNDGFRAAPAELTARDGLRSLRFLESQARDALASAANTEAAGTLAPLPPAPASADLQFLEFAVDANASATLTTWLEKLGFLRMGRHRSKDVTLFQHGRASIILNAEPDSFASAFFMHHGVSLCASAFRIDSPQEAAMRATKLGYALYEGRVGPNERNVPAVLAPDSSLFYLVDELPDAPTLYESDFHLTDFDGPTEAGPIVGVDHVTLSVPGDTLDSWVLFFRAAFGFVAEHSVVLHDPFGQIQSKAIRSRDGTVRIVLNASVDPRTIHSETISAYKGSGLSHVAFRTTDIAFAIRRLEDDGVPMLRIAQSYYNDIAARFNLDDAFVNVLRKHNILYDRDVNGEEFLHAYTEQVDHRFFFELVERRGAYDGYGAPNAAVRLAAQATHRG</sequence>
<dbReference type="PANTHER" id="PTHR12110:SF21">
    <property type="entry name" value="XYLOSE ISOMERASE-LIKE TIM BARREL DOMAIN-CONTAINING PROTEIN"/>
    <property type="match status" value="1"/>
</dbReference>
<evidence type="ECO:0000256" key="1">
    <source>
        <dbReference type="HAMAP-Rule" id="MF_02238"/>
    </source>
</evidence>
<dbReference type="RefSeq" id="WP_150695617.1">
    <property type="nucleotide sequence ID" value="NZ_CABPRZ010000002.1"/>
</dbReference>
<keyword evidence="3" id="KW-0560">Oxidoreductase</keyword>
<dbReference type="InterPro" id="IPR029068">
    <property type="entry name" value="Glyas_Bleomycin-R_OHBP_Dase"/>
</dbReference>
<dbReference type="EMBL" id="CABPRZ010000002">
    <property type="protein sequence ID" value="VVD72998.1"/>
    <property type="molecule type" value="Genomic_DNA"/>
</dbReference>
<dbReference type="GO" id="GO:0046872">
    <property type="term" value="F:metal ion binding"/>
    <property type="evidence" value="ECO:0007669"/>
    <property type="project" value="UniProtKB-UniRule"/>
</dbReference>
<keyword evidence="1" id="KW-0479">Metal-binding</keyword>
<feature type="binding site" evidence="1">
    <location>
        <position position="523"/>
    </location>
    <ligand>
        <name>Mg(2+)</name>
        <dbReference type="ChEBI" id="CHEBI:18420"/>
    </ligand>
</feature>
<accession>A0A5E4SFQ3</accession>
<dbReference type="Pfam" id="PF01261">
    <property type="entry name" value="AP_endonuc_2"/>
    <property type="match status" value="1"/>
</dbReference>
<dbReference type="InterPro" id="IPR037523">
    <property type="entry name" value="VOC_core"/>
</dbReference>
<gene>
    <name evidence="3" type="ORF">PTE30175_00668</name>
</gene>
<proteinExistence type="inferred from homology"/>
<dbReference type="GO" id="GO:0046279">
    <property type="term" value="P:3,4-dihydroxybenzoate biosynthetic process"/>
    <property type="evidence" value="ECO:0007669"/>
    <property type="project" value="UniProtKB-UniRule"/>
</dbReference>
<dbReference type="UniPathway" id="UPA00088"/>
<feature type="binding site" evidence="1">
    <location>
        <position position="134"/>
    </location>
    <ligand>
        <name>a divalent metal cation</name>
        <dbReference type="ChEBI" id="CHEBI:60240"/>
        <note>catalytic</note>
    </ligand>
</feature>
<dbReference type="SUPFAM" id="SSF51658">
    <property type="entry name" value="Xylose isomerase-like"/>
    <property type="match status" value="1"/>
</dbReference>
<comment type="cofactor">
    <cofactor evidence="1">
        <name>a divalent metal cation</name>
        <dbReference type="ChEBI" id="CHEBI:60240"/>
    </cofactor>
</comment>
<dbReference type="OrthoDB" id="9780241at2"/>
<dbReference type="InterPro" id="IPR050312">
    <property type="entry name" value="IolE/XylAMocC-like"/>
</dbReference>
<dbReference type="AlphaFoldDB" id="A0A5E4SFQ3"/>
<feature type="binding site" evidence="1">
    <location>
        <position position="165"/>
    </location>
    <ligand>
        <name>a divalent metal cation</name>
        <dbReference type="ChEBI" id="CHEBI:60240"/>
        <note>catalytic</note>
    </ligand>
</feature>
<dbReference type="SUPFAM" id="SSF54593">
    <property type="entry name" value="Glyoxalase/Bleomycin resistance protein/Dihydroxybiphenyl dioxygenase"/>
    <property type="match status" value="1"/>
</dbReference>
<comment type="function">
    <text evidence="1">Catalyzes the conversion of 3-dehydroshikimate to protocatechuate (3,4-dihydroxybenzoate), a common intermediate of quinate and shikimate degradation pathways.</text>
</comment>
<dbReference type="Pfam" id="PF14696">
    <property type="entry name" value="Glyoxalase_5"/>
    <property type="match status" value="1"/>
</dbReference>
<dbReference type="GO" id="GO:0046565">
    <property type="term" value="F:3-dehydroshikimate dehydratase activity"/>
    <property type="evidence" value="ECO:0007669"/>
    <property type="project" value="UniProtKB-UniRule"/>
</dbReference>
<comment type="similarity">
    <text evidence="1">Belongs to the bacterial two-domain DSD family.</text>
</comment>
<feature type="binding site" evidence="1">
    <location>
        <position position="601"/>
    </location>
    <ligand>
        <name>Mg(2+)</name>
        <dbReference type="ChEBI" id="CHEBI:18420"/>
    </ligand>
</feature>
<feature type="domain" description="VOC" evidence="2">
    <location>
        <begin position="295"/>
        <end position="414"/>
    </location>
</feature>
<comment type="catalytic activity">
    <reaction evidence="1">
        <text>3-dehydroshikimate = 3,4-dihydroxybenzoate + H2O</text>
        <dbReference type="Rhea" id="RHEA:24848"/>
        <dbReference type="ChEBI" id="CHEBI:15377"/>
        <dbReference type="ChEBI" id="CHEBI:16630"/>
        <dbReference type="ChEBI" id="CHEBI:36241"/>
        <dbReference type="EC" id="4.2.1.118"/>
    </reaction>
</comment>
<organism evidence="3 4">
    <name type="scientific">Pandoraea terrae</name>
    <dbReference type="NCBI Taxonomy" id="1537710"/>
    <lineage>
        <taxon>Bacteria</taxon>
        <taxon>Pseudomonadati</taxon>
        <taxon>Pseudomonadota</taxon>
        <taxon>Betaproteobacteria</taxon>
        <taxon>Burkholderiales</taxon>
        <taxon>Burkholderiaceae</taxon>
        <taxon>Pandoraea</taxon>
    </lineage>
</organism>
<evidence type="ECO:0000313" key="4">
    <source>
        <dbReference type="Proteomes" id="UP000414233"/>
    </source>
</evidence>
<dbReference type="HAMAP" id="MF_02238">
    <property type="entry name" value="DSD"/>
    <property type="match status" value="1"/>
</dbReference>
<comment type="pathway">
    <text evidence="1">Aromatic compound metabolism; 3,4-dihydroxybenzoate biosynthesis.</text>
</comment>
<feature type="binding site" evidence="1">
    <location>
        <position position="191"/>
    </location>
    <ligand>
        <name>a divalent metal cation</name>
        <dbReference type="ChEBI" id="CHEBI:60240"/>
        <note>catalytic</note>
    </ligand>
</feature>
<feature type="domain" description="VOC" evidence="2">
    <location>
        <begin position="442"/>
        <end position="572"/>
    </location>
</feature>
<dbReference type="PANTHER" id="PTHR12110">
    <property type="entry name" value="HYDROXYPYRUVATE ISOMERASE"/>
    <property type="match status" value="1"/>
</dbReference>
<feature type="binding site" evidence="1">
    <location>
        <position position="239"/>
    </location>
    <ligand>
        <name>a divalent metal cation</name>
        <dbReference type="ChEBI" id="CHEBI:60240"/>
        <note>catalytic</note>
    </ligand>
</feature>
<dbReference type="InterPro" id="IPR036237">
    <property type="entry name" value="Xyl_isomerase-like_sf"/>
</dbReference>
<evidence type="ECO:0000259" key="2">
    <source>
        <dbReference type="PROSITE" id="PS51819"/>
    </source>
</evidence>
<dbReference type="InterPro" id="IPR043700">
    <property type="entry name" value="DSD"/>
</dbReference>
<dbReference type="InterPro" id="IPR004360">
    <property type="entry name" value="Glyas_Fos-R_dOase_dom"/>
</dbReference>
<dbReference type="Pfam" id="PF00903">
    <property type="entry name" value="Glyoxalase"/>
    <property type="match status" value="1"/>
</dbReference>
<keyword evidence="4" id="KW-1185">Reference proteome</keyword>
<name>A0A5E4SFQ3_9BURK</name>
<keyword evidence="1" id="KW-0456">Lyase</keyword>
<dbReference type="Gene3D" id="3.10.180.10">
    <property type="entry name" value="2,3-Dihydroxybiphenyl 1,2-Dioxygenase, domain 1"/>
    <property type="match status" value="2"/>
</dbReference>
<dbReference type="PROSITE" id="PS51819">
    <property type="entry name" value="VOC"/>
    <property type="match status" value="2"/>
</dbReference>
<protein>
    <recommendedName>
        <fullName evidence="1">3-dehydroshikimate dehydratase</fullName>
        <shortName evidence="1">DSD</shortName>
        <ecNumber evidence="1">4.2.1.118</ecNumber>
    </recommendedName>
</protein>
<reference evidence="3 4" key="1">
    <citation type="submission" date="2019-08" db="EMBL/GenBank/DDBJ databases">
        <authorList>
            <person name="Peeters C."/>
        </authorList>
    </citation>
    <scope>NUCLEOTIDE SEQUENCE [LARGE SCALE GENOMIC DNA]</scope>
    <source>
        <strain evidence="3 4">LMG 30175</strain>
    </source>
</reference>
<dbReference type="InterPro" id="IPR013022">
    <property type="entry name" value="Xyl_isomerase-like_TIM-brl"/>
</dbReference>
<dbReference type="EC" id="4.2.1.118" evidence="1"/>
<dbReference type="Gene3D" id="3.20.20.150">
    <property type="entry name" value="Divalent-metal-dependent TIM barrel enzymes"/>
    <property type="match status" value="1"/>
</dbReference>